<dbReference type="RefSeq" id="WP_132614557.1">
    <property type="nucleotide sequence ID" value="NZ_JBAMFQ010000005.1"/>
</dbReference>
<accession>A0AAX2QB40</accession>
<dbReference type="SUPFAM" id="SSF52518">
    <property type="entry name" value="Thiamin diphosphate-binding fold (THDP-binding)"/>
    <property type="match status" value="2"/>
</dbReference>
<dbReference type="Proteomes" id="UP000295021">
    <property type="component" value="Unassembled WGS sequence"/>
</dbReference>
<dbReference type="GO" id="GO:0009097">
    <property type="term" value="P:isoleucine biosynthetic process"/>
    <property type="evidence" value="ECO:0007669"/>
    <property type="project" value="TreeGrafter"/>
</dbReference>
<proteinExistence type="inferred from homology"/>
<evidence type="ECO:0000259" key="4">
    <source>
        <dbReference type="Pfam" id="PF00205"/>
    </source>
</evidence>
<keyword evidence="2 3" id="KW-0786">Thiamine pyrophosphate</keyword>
<dbReference type="InterPro" id="IPR000399">
    <property type="entry name" value="TPP-bd_CS"/>
</dbReference>
<evidence type="ECO:0000256" key="2">
    <source>
        <dbReference type="ARBA" id="ARBA00023052"/>
    </source>
</evidence>
<dbReference type="InterPro" id="IPR029061">
    <property type="entry name" value="THDP-binding"/>
</dbReference>
<dbReference type="SUPFAM" id="SSF52467">
    <property type="entry name" value="DHS-like NAD/FAD-binding domain"/>
    <property type="match status" value="1"/>
</dbReference>
<dbReference type="PANTHER" id="PTHR18968:SF129">
    <property type="entry name" value="ACETOLACTATE SYNTHASE"/>
    <property type="match status" value="1"/>
</dbReference>
<dbReference type="CDD" id="cd00568">
    <property type="entry name" value="TPP_enzymes"/>
    <property type="match status" value="1"/>
</dbReference>
<dbReference type="Pfam" id="PF00205">
    <property type="entry name" value="TPP_enzyme_M"/>
    <property type="match status" value="1"/>
</dbReference>
<dbReference type="InterPro" id="IPR012001">
    <property type="entry name" value="Thiamin_PyroP_enz_TPP-bd_dom"/>
</dbReference>
<feature type="domain" description="Thiamine pyrophosphate enzyme central" evidence="4">
    <location>
        <begin position="196"/>
        <end position="332"/>
    </location>
</feature>
<dbReference type="InterPro" id="IPR045229">
    <property type="entry name" value="TPP_enz"/>
</dbReference>
<dbReference type="PANTHER" id="PTHR18968">
    <property type="entry name" value="THIAMINE PYROPHOSPHATE ENZYMES"/>
    <property type="match status" value="1"/>
</dbReference>
<name>A0AAX2QB40_9HYPH</name>
<evidence type="ECO:0000256" key="3">
    <source>
        <dbReference type="RuleBase" id="RU362132"/>
    </source>
</evidence>
<dbReference type="GO" id="GO:0000287">
    <property type="term" value="F:magnesium ion binding"/>
    <property type="evidence" value="ECO:0007669"/>
    <property type="project" value="InterPro"/>
</dbReference>
<dbReference type="GO" id="GO:0005948">
    <property type="term" value="C:acetolactate synthase complex"/>
    <property type="evidence" value="ECO:0007669"/>
    <property type="project" value="TreeGrafter"/>
</dbReference>
<dbReference type="InterPro" id="IPR029035">
    <property type="entry name" value="DHS-like_NAD/FAD-binding_dom"/>
</dbReference>
<dbReference type="PROSITE" id="PS00187">
    <property type="entry name" value="TPP_ENZYMES"/>
    <property type="match status" value="1"/>
</dbReference>
<evidence type="ECO:0000259" key="5">
    <source>
        <dbReference type="Pfam" id="PF02775"/>
    </source>
</evidence>
<evidence type="ECO:0000313" key="7">
    <source>
        <dbReference type="EMBL" id="TCU14195.1"/>
    </source>
</evidence>
<reference evidence="7 8" key="1">
    <citation type="submission" date="2019-03" db="EMBL/GenBank/DDBJ databases">
        <title>Genomic Encyclopedia of Type Strains, Phase IV (KMG-V): Genome sequencing to study the core and pangenomes of soil and plant-associated prokaryotes.</title>
        <authorList>
            <person name="Whitman W."/>
        </authorList>
    </citation>
    <scope>NUCLEOTIDE SEQUENCE [LARGE SCALE GENOMIC DNA]</scope>
    <source>
        <strain evidence="7 8">FB403</strain>
    </source>
</reference>
<dbReference type="Pfam" id="PF02776">
    <property type="entry name" value="TPP_enzyme_N"/>
    <property type="match status" value="1"/>
</dbReference>
<dbReference type="InterPro" id="IPR011766">
    <property type="entry name" value="TPP_enzyme_TPP-bd"/>
</dbReference>
<dbReference type="GO" id="GO:0050660">
    <property type="term" value="F:flavin adenine dinucleotide binding"/>
    <property type="evidence" value="ECO:0007669"/>
    <property type="project" value="TreeGrafter"/>
</dbReference>
<comment type="caution">
    <text evidence="7">The sequence shown here is derived from an EMBL/GenBank/DDBJ whole genome shotgun (WGS) entry which is preliminary data.</text>
</comment>
<feature type="domain" description="Thiamine pyrophosphate enzyme TPP-binding" evidence="5">
    <location>
        <begin position="386"/>
        <end position="531"/>
    </location>
</feature>
<gene>
    <name evidence="7" type="ORF">EV131_12312</name>
</gene>
<comment type="similarity">
    <text evidence="1 3">Belongs to the TPP enzyme family.</text>
</comment>
<protein>
    <submittedName>
        <fullName evidence="7">Acetolactate synthase-1/2/3 large subunit</fullName>
    </submittedName>
</protein>
<dbReference type="AlphaFoldDB" id="A0AAX2QB40"/>
<evidence type="ECO:0000256" key="1">
    <source>
        <dbReference type="ARBA" id="ARBA00007812"/>
    </source>
</evidence>
<dbReference type="EMBL" id="SMBI01000023">
    <property type="protein sequence ID" value="TCU14195.1"/>
    <property type="molecule type" value="Genomic_DNA"/>
</dbReference>
<organism evidence="7 8">
    <name type="scientific">Rhizobium laguerreae</name>
    <dbReference type="NCBI Taxonomy" id="1076926"/>
    <lineage>
        <taxon>Bacteria</taxon>
        <taxon>Pseudomonadati</taxon>
        <taxon>Pseudomonadota</taxon>
        <taxon>Alphaproteobacteria</taxon>
        <taxon>Hyphomicrobiales</taxon>
        <taxon>Rhizobiaceae</taxon>
        <taxon>Rhizobium/Agrobacterium group</taxon>
        <taxon>Rhizobium</taxon>
    </lineage>
</organism>
<dbReference type="Gene3D" id="3.40.50.970">
    <property type="match status" value="2"/>
</dbReference>
<evidence type="ECO:0000259" key="6">
    <source>
        <dbReference type="Pfam" id="PF02776"/>
    </source>
</evidence>
<dbReference type="InterPro" id="IPR012000">
    <property type="entry name" value="Thiamin_PyroP_enz_cen_dom"/>
</dbReference>
<feature type="domain" description="Thiamine pyrophosphate enzyme N-terminal TPP-binding" evidence="6">
    <location>
        <begin position="10"/>
        <end position="124"/>
    </location>
</feature>
<dbReference type="GO" id="GO:0003984">
    <property type="term" value="F:acetolactate synthase activity"/>
    <property type="evidence" value="ECO:0007669"/>
    <property type="project" value="TreeGrafter"/>
</dbReference>
<dbReference type="CDD" id="cd07035">
    <property type="entry name" value="TPP_PYR_POX_like"/>
    <property type="match status" value="1"/>
</dbReference>
<evidence type="ECO:0000313" key="8">
    <source>
        <dbReference type="Proteomes" id="UP000295021"/>
    </source>
</evidence>
<dbReference type="Pfam" id="PF02775">
    <property type="entry name" value="TPP_enzyme_C"/>
    <property type="match status" value="1"/>
</dbReference>
<dbReference type="GO" id="GO:0030976">
    <property type="term" value="F:thiamine pyrophosphate binding"/>
    <property type="evidence" value="ECO:0007669"/>
    <property type="project" value="InterPro"/>
</dbReference>
<sequence>MTNTTTNVSRVADIVAKTLHAHGVRHAFGVPGGEVVTLIDGLEKAEISFNLARHETSAAIMAAGASAISGRPELLVTTVGPGLANAVNGIADALQERVPLIVVSGIVDRGTRARYTHQVIDHTQLLRPIVKASFEIEPESAASTVARALTIATTEPMGPVHLDLSPMVAALASPNSKIITPPTQFGTSVSVTDPGVRHLAERIRAAERPIILAGLEAARNNAGAALQHLAETIGAPVITTYKAKGLLSEDHPMSLGGAGLSPLADKVMLTLVNKSDLVLMIGYDPIEMRLGWLDFVEDRSNLVDIGKTTPDHAMHHAGTRVTGDPKAIVQALNGSVIEKQTWINAEPRVAKDELGQIFATRTAWGPHAIVDRLNDTAGTDGLVTADSGAHRILLSQKWVATKPFSLLQSAGFCTMNAALPLAIGAKVADPSRRVFAVMGDGGLEMGIGELATLRDLNLSVTIVLFQDRSLALIALKQASAGLAPAGVTLGETDFAAVARGFGGYGVNVENSDEFSRELEAAGKRGGFSLIACRFDASTYDGAF</sequence>
<dbReference type="Gene3D" id="3.40.50.1220">
    <property type="entry name" value="TPP-binding domain"/>
    <property type="match status" value="1"/>
</dbReference>
<dbReference type="GO" id="GO:0009099">
    <property type="term" value="P:L-valine biosynthetic process"/>
    <property type="evidence" value="ECO:0007669"/>
    <property type="project" value="TreeGrafter"/>
</dbReference>